<reference evidence="2" key="1">
    <citation type="submission" date="2014-09" db="EMBL/GenBank/DDBJ databases">
        <authorList>
            <person name="Magalhaes I.L.F."/>
            <person name="Oliveira U."/>
            <person name="Santos F.R."/>
            <person name="Vidigal T.H.D.A."/>
            <person name="Brescovit A.D."/>
            <person name="Santos A.J."/>
        </authorList>
    </citation>
    <scope>NUCLEOTIDE SEQUENCE</scope>
    <source>
        <tissue evidence="2">Shoot tissue taken approximately 20 cm above the soil surface</tissue>
    </source>
</reference>
<evidence type="ECO:0000313" key="2">
    <source>
        <dbReference type="EMBL" id="JAD80083.1"/>
    </source>
</evidence>
<dbReference type="EMBL" id="GBRH01217812">
    <property type="protein sequence ID" value="JAD80083.1"/>
    <property type="molecule type" value="Transcribed_RNA"/>
</dbReference>
<dbReference type="AlphaFoldDB" id="A0A0A9D068"/>
<organism evidence="2">
    <name type="scientific">Arundo donax</name>
    <name type="common">Giant reed</name>
    <name type="synonym">Donax arundinaceus</name>
    <dbReference type="NCBI Taxonomy" id="35708"/>
    <lineage>
        <taxon>Eukaryota</taxon>
        <taxon>Viridiplantae</taxon>
        <taxon>Streptophyta</taxon>
        <taxon>Embryophyta</taxon>
        <taxon>Tracheophyta</taxon>
        <taxon>Spermatophyta</taxon>
        <taxon>Magnoliopsida</taxon>
        <taxon>Liliopsida</taxon>
        <taxon>Poales</taxon>
        <taxon>Poaceae</taxon>
        <taxon>PACMAD clade</taxon>
        <taxon>Arundinoideae</taxon>
        <taxon>Arundineae</taxon>
        <taxon>Arundo</taxon>
    </lineage>
</organism>
<proteinExistence type="predicted"/>
<evidence type="ECO:0000256" key="1">
    <source>
        <dbReference type="SAM" id="MobiDB-lite"/>
    </source>
</evidence>
<name>A0A0A9D068_ARUDO</name>
<protein>
    <submittedName>
        <fullName evidence="2">Uncharacterized protein</fullName>
    </submittedName>
</protein>
<reference evidence="2" key="2">
    <citation type="journal article" date="2015" name="Data Brief">
        <title>Shoot transcriptome of the giant reed, Arundo donax.</title>
        <authorList>
            <person name="Barrero R.A."/>
            <person name="Guerrero F.D."/>
            <person name="Moolhuijzen P."/>
            <person name="Goolsby J.A."/>
            <person name="Tidwell J."/>
            <person name="Bellgard S.E."/>
            <person name="Bellgard M.I."/>
        </authorList>
    </citation>
    <scope>NUCLEOTIDE SEQUENCE</scope>
    <source>
        <tissue evidence="2">Shoot tissue taken approximately 20 cm above the soil surface</tissue>
    </source>
</reference>
<dbReference type="PROSITE" id="PS51257">
    <property type="entry name" value="PROKAR_LIPOPROTEIN"/>
    <property type="match status" value="1"/>
</dbReference>
<feature type="region of interest" description="Disordered" evidence="1">
    <location>
        <begin position="173"/>
        <end position="242"/>
    </location>
</feature>
<feature type="compositionally biased region" description="Basic residues" evidence="1">
    <location>
        <begin position="196"/>
        <end position="206"/>
    </location>
</feature>
<accession>A0A0A9D068</accession>
<sequence length="242" mass="26294">MQKSHNQLCMLPCCNPHAPSFLFHQVSCACMEDRARSRRSHPNHQSPPRSSLKVSGFFFPVTPIFSDPNQSRAPLKPSSPSLFSHSSLAFSTGHSFVSTSQRQAVDHAEQAELMEAGNGLWSRRILCGGGQRAADLARRRTTRPCAARKVGREAHPAGVPCVVLQQQAAGGLSHGASAAGDGELRQQERVSPSCHRDRRPTRRRSRPSATVKLGARLAAAGRHREEATPTQLAGAEAERRCP</sequence>